<sequence length="98" mass="10866">MSLAVEIEHKKQNIKNTPLHRHLRNKETTGKPIQSRRPVLLYRLSHQRNICPQFSGKILQNIITQGGGRPSLVNTSTKEGGGCEAWVLGHLGLGVFCA</sequence>
<dbReference type="AlphaFoldDB" id="A0A6J5X6V2"/>
<dbReference type="EMBL" id="CAEKKB010000004">
    <property type="protein sequence ID" value="CAB4308541.1"/>
    <property type="molecule type" value="Genomic_DNA"/>
</dbReference>
<keyword evidence="2" id="KW-1185">Reference proteome</keyword>
<evidence type="ECO:0000313" key="1">
    <source>
        <dbReference type="EMBL" id="CAB4308541.1"/>
    </source>
</evidence>
<protein>
    <submittedName>
        <fullName evidence="1">Uncharacterized protein</fullName>
    </submittedName>
</protein>
<proteinExistence type="predicted"/>
<organism evidence="1 2">
    <name type="scientific">Prunus armeniaca</name>
    <name type="common">Apricot</name>
    <name type="synonym">Armeniaca vulgaris</name>
    <dbReference type="NCBI Taxonomy" id="36596"/>
    <lineage>
        <taxon>Eukaryota</taxon>
        <taxon>Viridiplantae</taxon>
        <taxon>Streptophyta</taxon>
        <taxon>Embryophyta</taxon>
        <taxon>Tracheophyta</taxon>
        <taxon>Spermatophyta</taxon>
        <taxon>Magnoliopsida</taxon>
        <taxon>eudicotyledons</taxon>
        <taxon>Gunneridae</taxon>
        <taxon>Pentapetalae</taxon>
        <taxon>rosids</taxon>
        <taxon>fabids</taxon>
        <taxon>Rosales</taxon>
        <taxon>Rosaceae</taxon>
        <taxon>Amygdaloideae</taxon>
        <taxon>Amygdaleae</taxon>
        <taxon>Prunus</taxon>
    </lineage>
</organism>
<reference evidence="2" key="1">
    <citation type="journal article" date="2020" name="Genome Biol.">
        <title>Gamete binning: chromosome-level and haplotype-resolved genome assembly enabled by high-throughput single-cell sequencing of gamete genomes.</title>
        <authorList>
            <person name="Campoy J.A."/>
            <person name="Sun H."/>
            <person name="Goel M."/>
            <person name="Jiao W.-B."/>
            <person name="Folz-Donahue K."/>
            <person name="Wang N."/>
            <person name="Rubio M."/>
            <person name="Liu C."/>
            <person name="Kukat C."/>
            <person name="Ruiz D."/>
            <person name="Huettel B."/>
            <person name="Schneeberger K."/>
        </authorList>
    </citation>
    <scope>NUCLEOTIDE SEQUENCE [LARGE SCALE GENOMIC DNA]</scope>
    <source>
        <strain evidence="2">cv. Rojo Pasion</strain>
    </source>
</reference>
<gene>
    <name evidence="1" type="ORF">ORAREDHAP_LOCUS28070</name>
</gene>
<name>A0A6J5X6V2_PRUAR</name>
<accession>A0A6J5X6V2</accession>
<dbReference type="Proteomes" id="UP000507245">
    <property type="component" value="Unassembled WGS sequence"/>
</dbReference>
<evidence type="ECO:0000313" key="2">
    <source>
        <dbReference type="Proteomes" id="UP000507245"/>
    </source>
</evidence>